<protein>
    <recommendedName>
        <fullName evidence="3">UDP-N-acetylglucosamine kinase</fullName>
    </recommendedName>
</protein>
<reference evidence="1 2" key="1">
    <citation type="journal article" date="2019" name="Int. J. Syst. Evol. Microbiol.">
        <title>The Global Catalogue of Microorganisms (GCM) 10K type strain sequencing project: providing services to taxonomists for standard genome sequencing and annotation.</title>
        <authorList>
            <consortium name="The Broad Institute Genomics Platform"/>
            <consortium name="The Broad Institute Genome Sequencing Center for Infectious Disease"/>
            <person name="Wu L."/>
            <person name="Ma J."/>
        </authorList>
    </citation>
    <scope>NUCLEOTIDE SEQUENCE [LARGE SCALE GENOMIC DNA]</scope>
    <source>
        <strain evidence="1 2">JCM 1417</strain>
    </source>
</reference>
<name>A0ABN1KFP9_CLOSU</name>
<dbReference type="Gene3D" id="3.40.50.300">
    <property type="entry name" value="P-loop containing nucleotide triphosphate hydrolases"/>
    <property type="match status" value="1"/>
</dbReference>
<dbReference type="RefSeq" id="WP_343822829.1">
    <property type="nucleotide sequence ID" value="NZ_BAAACI010000001.1"/>
</dbReference>
<proteinExistence type="predicted"/>
<organism evidence="1 2">
    <name type="scientific">Clostridium subterminale</name>
    <dbReference type="NCBI Taxonomy" id="1550"/>
    <lineage>
        <taxon>Bacteria</taxon>
        <taxon>Bacillati</taxon>
        <taxon>Bacillota</taxon>
        <taxon>Clostridia</taxon>
        <taxon>Eubacteriales</taxon>
        <taxon>Clostridiaceae</taxon>
        <taxon>Clostridium</taxon>
    </lineage>
</organism>
<keyword evidence="2" id="KW-1185">Reference proteome</keyword>
<dbReference type="SUPFAM" id="SSF52540">
    <property type="entry name" value="P-loop containing nucleoside triphosphate hydrolases"/>
    <property type="match status" value="1"/>
</dbReference>
<dbReference type="Proteomes" id="UP001501047">
    <property type="component" value="Unassembled WGS sequence"/>
</dbReference>
<comment type="caution">
    <text evidence="1">The sequence shown here is derived from an EMBL/GenBank/DDBJ whole genome shotgun (WGS) entry which is preliminary data.</text>
</comment>
<gene>
    <name evidence="1" type="ORF">GCM10008908_02160</name>
</gene>
<dbReference type="InterPro" id="IPR027417">
    <property type="entry name" value="P-loop_NTPase"/>
</dbReference>
<evidence type="ECO:0000313" key="1">
    <source>
        <dbReference type="EMBL" id="GAA0765514.1"/>
    </source>
</evidence>
<dbReference type="EMBL" id="BAAACI010000001">
    <property type="protein sequence ID" value="GAA0765514.1"/>
    <property type="molecule type" value="Genomic_DNA"/>
</dbReference>
<evidence type="ECO:0008006" key="3">
    <source>
        <dbReference type="Google" id="ProtNLM"/>
    </source>
</evidence>
<accession>A0ABN1KFP9</accession>
<evidence type="ECO:0000313" key="2">
    <source>
        <dbReference type="Proteomes" id="UP001501047"/>
    </source>
</evidence>
<sequence>MDSKVIFFEGQPGTGKSTISQYICEQLQLNGESVRWIDEYEHNAIQFNRFWEKYDNCDEDIIDALVSCWEDLINTIEESEHTFIIESSFFSYTLYLMNLEFSKEKINNYFKKLNMILSKLSPQIILLKGDTETIIRRACERRGNQWTNMTIGMIEKGPYQYSRKRVGFKGMVEYFSDAQKLYFELMPLINFPILQIDVTEDNWITTENVVLSWLGDYTIQNHYHNENMNLKIYVGKYQVPKEFPAKGENLEIFFEDNLLVLKGTYWKDYKLSARSETKFLIKGIPMELNFRLKEGKVKGFDYTFIDRNTYFCSKIE</sequence>